<dbReference type="InterPro" id="IPR044691">
    <property type="entry name" value="DCC1_Trx"/>
</dbReference>
<dbReference type="STRING" id="1185766.SAMN05216224_11120"/>
<keyword evidence="2" id="KW-1185">Reference proteome</keyword>
<comment type="caution">
    <text evidence="1">The sequence shown here is derived from an EMBL/GenBank/DDBJ whole genome shotgun (WGS) entry which is preliminary data.</text>
</comment>
<gene>
    <name evidence="1" type="ORF">DL1_07795</name>
</gene>
<proteinExistence type="predicted"/>
<dbReference type="AlphaFoldDB" id="A0A074U2U1"/>
<protein>
    <recommendedName>
        <fullName evidence="3">Thiol-disulfide oxidoreductase</fullName>
    </recommendedName>
</protein>
<evidence type="ECO:0008006" key="3">
    <source>
        <dbReference type="Google" id="ProtNLM"/>
    </source>
</evidence>
<dbReference type="Pfam" id="PF04134">
    <property type="entry name" value="DCC1-like"/>
    <property type="match status" value="1"/>
</dbReference>
<dbReference type="EMBL" id="JHEH01000020">
    <property type="protein sequence ID" value="KEP68977.1"/>
    <property type="molecule type" value="Genomic_DNA"/>
</dbReference>
<evidence type="ECO:0000313" key="1">
    <source>
        <dbReference type="EMBL" id="KEP68977.1"/>
    </source>
</evidence>
<sequence>MSEPNATTQPAAQCSVYYDGACPLCRAEIGLYRKAEGAEALDFVDVSQPDVKLPEGLSHDAALGRFHLHSADGRLVSGGAAFAALWSQLPRWRYLGRIARWPVLRSLLELAYRVFLKLRPLIVRIFVALQRRRAK</sequence>
<dbReference type="Proteomes" id="UP000027725">
    <property type="component" value="Unassembled WGS sequence"/>
</dbReference>
<dbReference type="RefSeq" id="WP_038067724.1">
    <property type="nucleotide sequence ID" value="NZ_FOVB01000011.1"/>
</dbReference>
<dbReference type="eggNOG" id="COG3011">
    <property type="taxonomic scope" value="Bacteria"/>
</dbReference>
<dbReference type="OrthoDB" id="9801773at2"/>
<dbReference type="GO" id="GO:0015035">
    <property type="term" value="F:protein-disulfide reductase activity"/>
    <property type="evidence" value="ECO:0007669"/>
    <property type="project" value="InterPro"/>
</dbReference>
<dbReference type="InterPro" id="IPR007263">
    <property type="entry name" value="DCC1-like"/>
</dbReference>
<name>A0A074U2U1_9RHOB</name>
<organism evidence="1 2">
    <name type="scientific">Thioclava dalianensis</name>
    <dbReference type="NCBI Taxonomy" id="1185766"/>
    <lineage>
        <taxon>Bacteria</taxon>
        <taxon>Pseudomonadati</taxon>
        <taxon>Pseudomonadota</taxon>
        <taxon>Alphaproteobacteria</taxon>
        <taxon>Rhodobacterales</taxon>
        <taxon>Paracoccaceae</taxon>
        <taxon>Thioclava</taxon>
    </lineage>
</organism>
<dbReference type="PANTHER" id="PTHR34290:SF2">
    <property type="entry name" value="OS04G0668800 PROTEIN"/>
    <property type="match status" value="1"/>
</dbReference>
<reference evidence="1 2" key="1">
    <citation type="submission" date="2014-03" db="EMBL/GenBank/DDBJ databases">
        <title>The draft genome sequence of Thioclava dalianensis DLFJ1-1.</title>
        <authorList>
            <person name="Lai Q."/>
            <person name="Shao Z."/>
        </authorList>
    </citation>
    <scope>NUCLEOTIDE SEQUENCE [LARGE SCALE GENOMIC DNA]</scope>
    <source>
        <strain evidence="1 2">DLFJ1-1</strain>
    </source>
</reference>
<accession>A0A074U2U1</accession>
<evidence type="ECO:0000313" key="2">
    <source>
        <dbReference type="Proteomes" id="UP000027725"/>
    </source>
</evidence>
<dbReference type="PANTHER" id="PTHR34290">
    <property type="entry name" value="SI:CH73-390P7.2"/>
    <property type="match status" value="1"/>
</dbReference>